<evidence type="ECO:0000256" key="7">
    <source>
        <dbReference type="SAM" id="Coils"/>
    </source>
</evidence>
<keyword evidence="2" id="KW-1003">Cell membrane</keyword>
<dbReference type="Pfam" id="PF02687">
    <property type="entry name" value="FtsX"/>
    <property type="match status" value="1"/>
</dbReference>
<dbReference type="GO" id="GO:0005886">
    <property type="term" value="C:plasma membrane"/>
    <property type="evidence" value="ECO:0007669"/>
    <property type="project" value="UniProtKB-SubCell"/>
</dbReference>
<dbReference type="Proteomes" id="UP000290657">
    <property type="component" value="Unassembled WGS sequence"/>
</dbReference>
<name>A0A4Q0XUN1_9BACT</name>
<evidence type="ECO:0000256" key="6">
    <source>
        <dbReference type="ARBA" id="ARBA00038076"/>
    </source>
</evidence>
<dbReference type="PANTHER" id="PTHR30572">
    <property type="entry name" value="MEMBRANE COMPONENT OF TRANSPORTER-RELATED"/>
    <property type="match status" value="1"/>
</dbReference>
<evidence type="ECO:0000256" key="5">
    <source>
        <dbReference type="ARBA" id="ARBA00023136"/>
    </source>
</evidence>
<evidence type="ECO:0000256" key="1">
    <source>
        <dbReference type="ARBA" id="ARBA00004651"/>
    </source>
</evidence>
<dbReference type="RefSeq" id="WP_128996014.1">
    <property type="nucleotide sequence ID" value="NZ_PDKN01000003.1"/>
</dbReference>
<accession>A0A4Q0XUN1</accession>
<keyword evidence="3 8" id="KW-0812">Transmembrane</keyword>
<feature type="coiled-coil region" evidence="7">
    <location>
        <begin position="188"/>
        <end position="215"/>
    </location>
</feature>
<comment type="subcellular location">
    <subcellularLocation>
        <location evidence="1">Cell membrane</location>
        <topology evidence="1">Multi-pass membrane protein</topology>
    </subcellularLocation>
</comment>
<dbReference type="EMBL" id="PDKN01000003">
    <property type="protein sequence ID" value="RXJ58151.1"/>
    <property type="molecule type" value="Genomic_DNA"/>
</dbReference>
<keyword evidence="7" id="KW-0175">Coiled coil</keyword>
<dbReference type="Pfam" id="PF12704">
    <property type="entry name" value="MacB_PCD"/>
    <property type="match status" value="1"/>
</dbReference>
<reference evidence="11 12" key="1">
    <citation type="submission" date="2017-10" db="EMBL/GenBank/DDBJ databases">
        <title>Genomics of the genus Arcobacter.</title>
        <authorList>
            <person name="Perez-Cataluna A."/>
            <person name="Figueras M.J."/>
        </authorList>
    </citation>
    <scope>NUCLEOTIDE SEQUENCE [LARGE SCALE GENOMIC DNA]</scope>
    <source>
        <strain evidence="11 12">CECT 8987</strain>
    </source>
</reference>
<keyword evidence="4 8" id="KW-1133">Transmembrane helix</keyword>
<evidence type="ECO:0000313" key="12">
    <source>
        <dbReference type="Proteomes" id="UP000290657"/>
    </source>
</evidence>
<evidence type="ECO:0000313" key="11">
    <source>
        <dbReference type="EMBL" id="RXJ58151.1"/>
    </source>
</evidence>
<feature type="transmembrane region" description="Helical" evidence="8">
    <location>
        <begin position="274"/>
        <end position="304"/>
    </location>
</feature>
<dbReference type="OrthoDB" id="5349104at2"/>
<feature type="transmembrane region" description="Helical" evidence="8">
    <location>
        <begin position="16"/>
        <end position="40"/>
    </location>
</feature>
<evidence type="ECO:0000256" key="8">
    <source>
        <dbReference type="SAM" id="Phobius"/>
    </source>
</evidence>
<evidence type="ECO:0000256" key="2">
    <source>
        <dbReference type="ARBA" id="ARBA00022475"/>
    </source>
</evidence>
<keyword evidence="5 8" id="KW-0472">Membrane</keyword>
<comment type="similarity">
    <text evidence="6">Belongs to the ABC-4 integral membrane protein family.</text>
</comment>
<protein>
    <submittedName>
        <fullName evidence="11">ABC transporter permease</fullName>
    </submittedName>
</protein>
<evidence type="ECO:0000256" key="4">
    <source>
        <dbReference type="ARBA" id="ARBA00022989"/>
    </source>
</evidence>
<dbReference type="AlphaFoldDB" id="A0A4Q0XUN1"/>
<feature type="domain" description="ABC3 transporter permease C-terminal" evidence="9">
    <location>
        <begin position="233"/>
        <end position="350"/>
    </location>
</feature>
<proteinExistence type="inferred from homology"/>
<gene>
    <name evidence="11" type="ORF">CRV04_06490</name>
</gene>
<evidence type="ECO:0000259" key="9">
    <source>
        <dbReference type="Pfam" id="PF02687"/>
    </source>
</evidence>
<evidence type="ECO:0000256" key="3">
    <source>
        <dbReference type="ARBA" id="ARBA00022692"/>
    </source>
</evidence>
<feature type="transmembrane region" description="Helical" evidence="8">
    <location>
        <begin position="324"/>
        <end position="343"/>
    </location>
</feature>
<comment type="caution">
    <text evidence="11">The sequence shown here is derived from an EMBL/GenBank/DDBJ whole genome shotgun (WGS) entry which is preliminary data.</text>
</comment>
<organism evidence="11 12">
    <name type="scientific">Candidatus Marinarcus aquaticus</name>
    <dbReference type="NCBI Taxonomy" id="2044504"/>
    <lineage>
        <taxon>Bacteria</taxon>
        <taxon>Pseudomonadati</taxon>
        <taxon>Campylobacterota</taxon>
        <taxon>Epsilonproteobacteria</taxon>
        <taxon>Campylobacterales</taxon>
        <taxon>Arcobacteraceae</taxon>
        <taxon>Candidatus Marinarcus</taxon>
    </lineage>
</organism>
<keyword evidence="12" id="KW-1185">Reference proteome</keyword>
<dbReference type="InterPro" id="IPR025857">
    <property type="entry name" value="MacB_PCD"/>
</dbReference>
<feature type="transmembrane region" description="Helical" evidence="8">
    <location>
        <begin position="232"/>
        <end position="254"/>
    </location>
</feature>
<dbReference type="GO" id="GO:0022857">
    <property type="term" value="F:transmembrane transporter activity"/>
    <property type="evidence" value="ECO:0007669"/>
    <property type="project" value="TreeGrafter"/>
</dbReference>
<dbReference type="InterPro" id="IPR003838">
    <property type="entry name" value="ABC3_permease_C"/>
</dbReference>
<dbReference type="PANTHER" id="PTHR30572:SF4">
    <property type="entry name" value="ABC TRANSPORTER PERMEASE YTRF"/>
    <property type="match status" value="1"/>
</dbReference>
<feature type="domain" description="MacB-like periplasmic core" evidence="10">
    <location>
        <begin position="15"/>
        <end position="205"/>
    </location>
</feature>
<dbReference type="InterPro" id="IPR050250">
    <property type="entry name" value="Macrolide_Exporter_MacB"/>
</dbReference>
<evidence type="ECO:0000259" key="10">
    <source>
        <dbReference type="Pfam" id="PF12704"/>
    </source>
</evidence>
<sequence length="359" mass="39165">MRQALKALKANRLKTLLIYLSLIFSITSIFLITAISNGVISMYSSILKSDGDIIVTQAKISDTFFSNVNIQLLDKIDQIEGVVKSSAIIVGATPVEQLPIVAVYGVSQNRFSNYTLTQGNYPQNNEVMLGESVYKNLMNKTQVTIANKSYKIAGVFKSDIGFENGGVVLNIEDASALFNKSASMLMVNTQLESNIDDIKSEIEALSSEIEATSTQNFVENYNQFKIIKTSSYAVSLIAFCMGLLSIVSIMSITINQRKTEFGIKRAIGISMRKIIAQIVSESFILGFLSYISAFFIAHIVLFIIKQSTTLQGYVNGEISSSLALFIFSASIAMSIIGSIIPALNASKTDPVILIQGTKI</sequence>